<reference evidence="2 3" key="1">
    <citation type="submission" date="2016-10" db="EMBL/GenBank/DDBJ databases">
        <authorList>
            <person name="de Groot N.N."/>
        </authorList>
    </citation>
    <scope>NUCLEOTIDE SEQUENCE [LARGE SCALE GENOMIC DNA]</scope>
    <source>
        <strain evidence="2 3">DSM 20678</strain>
    </source>
</reference>
<evidence type="ECO:0000313" key="2">
    <source>
        <dbReference type="EMBL" id="SFQ19554.1"/>
    </source>
</evidence>
<evidence type="ECO:0000259" key="1">
    <source>
        <dbReference type="PROSITE" id="PS51742"/>
    </source>
</evidence>
<dbReference type="SUPFAM" id="SSF117856">
    <property type="entry name" value="AF0104/ALDC/Ptd012-like"/>
    <property type="match status" value="1"/>
</dbReference>
<name>A0A1I5WIF6_9FIRM</name>
<gene>
    <name evidence="2" type="ORF">SAMN05444406_11720</name>
</gene>
<dbReference type="AlphaFoldDB" id="A0A1I5WIF6"/>
<dbReference type="PANTHER" id="PTHR34988">
    <property type="entry name" value="PROTEIN, PUTATIVE-RELATED"/>
    <property type="match status" value="1"/>
</dbReference>
<keyword evidence="3" id="KW-1185">Reference proteome</keyword>
<dbReference type="RefSeq" id="WP_092282406.1">
    <property type="nucleotide sequence ID" value="NZ_FOXR01000017.1"/>
</dbReference>
<sequence length="147" mass="16506">MEAFVATNKGKVHILRLDQGDYVLESICQLINEKNIRHGVVVSGIGTLDRCVMHMVTTTGYPPQEYFASWENQPLELLSLQGIIADGCPHLHMVVSDKEKAYGGHLEEGCRILYLGEIVIQEIEDIDIRRVPNEKGIMMLTEDKAGR</sequence>
<organism evidence="2 3">
    <name type="scientific">Caldicoprobacter faecalis</name>
    <dbReference type="NCBI Taxonomy" id="937334"/>
    <lineage>
        <taxon>Bacteria</taxon>
        <taxon>Bacillati</taxon>
        <taxon>Bacillota</taxon>
        <taxon>Clostridia</taxon>
        <taxon>Caldicoprobacterales</taxon>
        <taxon>Caldicoprobacteraceae</taxon>
        <taxon>Caldicoprobacter</taxon>
    </lineage>
</organism>
<dbReference type="STRING" id="937334.SAMN05444406_11720"/>
<feature type="domain" description="PPC" evidence="1">
    <location>
        <begin position="7"/>
        <end position="144"/>
    </location>
</feature>
<protein>
    <recommendedName>
        <fullName evidence="1">PPC domain-containing protein</fullName>
    </recommendedName>
</protein>
<proteinExistence type="predicted"/>
<dbReference type="InterPro" id="IPR005175">
    <property type="entry name" value="PPC_dom"/>
</dbReference>
<dbReference type="Pfam" id="PF03479">
    <property type="entry name" value="PCC"/>
    <property type="match status" value="1"/>
</dbReference>
<dbReference type="OrthoDB" id="9791702at2"/>
<dbReference type="Gene3D" id="3.30.1330.80">
    <property type="entry name" value="Hypothetical protein, similar to alpha- acetolactate decarboxylase, domain 2"/>
    <property type="match status" value="1"/>
</dbReference>
<evidence type="ECO:0000313" key="3">
    <source>
        <dbReference type="Proteomes" id="UP000198577"/>
    </source>
</evidence>
<dbReference type="CDD" id="cd11378">
    <property type="entry name" value="DUF296"/>
    <property type="match status" value="1"/>
</dbReference>
<dbReference type="PROSITE" id="PS51742">
    <property type="entry name" value="PPC"/>
    <property type="match status" value="1"/>
</dbReference>
<accession>A0A1I5WIF6</accession>
<dbReference type="Proteomes" id="UP000198577">
    <property type="component" value="Unassembled WGS sequence"/>
</dbReference>
<dbReference type="PANTHER" id="PTHR34988:SF1">
    <property type="entry name" value="DNA-BINDING PROTEIN"/>
    <property type="match status" value="1"/>
</dbReference>
<dbReference type="EMBL" id="FOXR01000017">
    <property type="protein sequence ID" value="SFQ19554.1"/>
    <property type="molecule type" value="Genomic_DNA"/>
</dbReference>